<dbReference type="RefSeq" id="WP_123918535.1">
    <property type="nucleotide sequence ID" value="NZ_RKRA01000001.1"/>
</dbReference>
<dbReference type="PANTHER" id="PTHR11455">
    <property type="entry name" value="CRYPTOCHROME"/>
    <property type="match status" value="1"/>
</dbReference>
<organism evidence="6 7">
    <name type="scientific">Georgenia muralis</name>
    <dbReference type="NCBI Taxonomy" id="154117"/>
    <lineage>
        <taxon>Bacteria</taxon>
        <taxon>Bacillati</taxon>
        <taxon>Actinomycetota</taxon>
        <taxon>Actinomycetes</taxon>
        <taxon>Micrococcales</taxon>
        <taxon>Bogoriellaceae</taxon>
        <taxon>Georgenia</taxon>
    </lineage>
</organism>
<dbReference type="PANTHER" id="PTHR11455:SF9">
    <property type="entry name" value="CRYPTOCHROME CIRCADIAN CLOCK 5 ISOFORM X1"/>
    <property type="match status" value="1"/>
</dbReference>
<dbReference type="Gene3D" id="1.10.579.10">
    <property type="entry name" value="DNA Cyclobutane Dipyrimidine Photolyase, subunit A, domain 3"/>
    <property type="match status" value="1"/>
</dbReference>
<feature type="domain" description="Photolyase/cryptochrome alpha/beta" evidence="5">
    <location>
        <begin position="2"/>
        <end position="119"/>
    </location>
</feature>
<dbReference type="InterPro" id="IPR002081">
    <property type="entry name" value="Cryptochrome/DNA_photolyase_1"/>
</dbReference>
<name>A0A3N4ZAU8_9MICO</name>
<comment type="similarity">
    <text evidence="4">Belongs to the DNA photolyase family.</text>
</comment>
<dbReference type="Pfam" id="PF00875">
    <property type="entry name" value="DNA_photolyase"/>
    <property type="match status" value="1"/>
</dbReference>
<evidence type="ECO:0000313" key="6">
    <source>
        <dbReference type="EMBL" id="RPF28370.1"/>
    </source>
</evidence>
<dbReference type="Proteomes" id="UP000280726">
    <property type="component" value="Unassembled WGS sequence"/>
</dbReference>
<dbReference type="SUPFAM" id="SSF52425">
    <property type="entry name" value="Cryptochrome/photolyase, N-terminal domain"/>
    <property type="match status" value="1"/>
</dbReference>
<dbReference type="GO" id="GO:0071949">
    <property type="term" value="F:FAD binding"/>
    <property type="evidence" value="ECO:0007669"/>
    <property type="project" value="TreeGrafter"/>
</dbReference>
<dbReference type="InterPro" id="IPR006050">
    <property type="entry name" value="DNA_photolyase_N"/>
</dbReference>
<dbReference type="InterPro" id="IPR036155">
    <property type="entry name" value="Crypto/Photolyase_N_sf"/>
</dbReference>
<dbReference type="InterPro" id="IPR014729">
    <property type="entry name" value="Rossmann-like_a/b/a_fold"/>
</dbReference>
<sequence>MPTTVLWFRRDLRLRDHPALLAAAGAGPVVPVFVLDPAFDGAGAARRDALHGALRSLHEATGGALVVRRGRPEEVLPALVRETGAAAVHVSRETTPYGRRRDAEVERALDVDLVATGTPYAVGPGVLRKADGTPYRVFTPFSRAWRDHGAPGPAPLPAVRWGAAPTDPAGARVLAGPDTGRAGGAGEDAALRRWEAFLDNGLERYAERRDRPDVAGTSRLSADLKLGTVHPRTLLADVAAHRAGGSRGAQTFVSELCWREFYADVLHHHPASAWADLRADLGSLVYDDPAAEPTATRFEAWRAGRTGYPFVDAGMRQLLAEGWMHNRVRMVTASFLVKDLHVWWPHGARHFLDLLRDGDIASNSHGWQWAAGTGTDAAPYFRVFNPVAQGLRFDPDGDYVRRYVPELAHPAGAAAHEPWRHGGAPGYPERVVDHAAERVEALARYEAARR</sequence>
<dbReference type="GO" id="GO:0003904">
    <property type="term" value="F:deoxyribodipyrimidine photo-lyase activity"/>
    <property type="evidence" value="ECO:0007669"/>
    <property type="project" value="TreeGrafter"/>
</dbReference>
<dbReference type="InterPro" id="IPR036134">
    <property type="entry name" value="Crypto/Photolyase_FAD-like_sf"/>
</dbReference>
<dbReference type="InterPro" id="IPR005101">
    <property type="entry name" value="Cryptochr/Photolyase_FAD-bd"/>
</dbReference>
<comment type="cofactor">
    <cofactor evidence="3">
        <name>FAD</name>
        <dbReference type="ChEBI" id="CHEBI:57692"/>
    </cofactor>
    <text evidence="3">Binds 1 FAD per subunit.</text>
</comment>
<dbReference type="Gene3D" id="1.25.40.80">
    <property type="match status" value="1"/>
</dbReference>
<evidence type="ECO:0000256" key="4">
    <source>
        <dbReference type="RuleBase" id="RU004182"/>
    </source>
</evidence>
<reference evidence="6 7" key="1">
    <citation type="submission" date="2018-11" db="EMBL/GenBank/DDBJ databases">
        <title>Sequencing the genomes of 1000 actinobacteria strains.</title>
        <authorList>
            <person name="Klenk H.-P."/>
        </authorList>
    </citation>
    <scope>NUCLEOTIDE SEQUENCE [LARGE SCALE GENOMIC DNA]</scope>
    <source>
        <strain evidence="6 7">DSM 14418</strain>
    </source>
</reference>
<comment type="caution">
    <text evidence="6">The sequence shown here is derived from an EMBL/GenBank/DDBJ whole genome shotgun (WGS) entry which is preliminary data.</text>
</comment>
<protein>
    <submittedName>
        <fullName evidence="6">Deoxyribodipyrimidine photo-lyase</fullName>
    </submittedName>
</protein>
<dbReference type="Pfam" id="PF03441">
    <property type="entry name" value="FAD_binding_7"/>
    <property type="match status" value="1"/>
</dbReference>
<evidence type="ECO:0000256" key="2">
    <source>
        <dbReference type="ARBA" id="ARBA00022827"/>
    </source>
</evidence>
<dbReference type="PROSITE" id="PS51645">
    <property type="entry name" value="PHR_CRY_ALPHA_BETA"/>
    <property type="match status" value="1"/>
</dbReference>
<keyword evidence="4" id="KW-0157">Chromophore</keyword>
<accession>A0A3N4ZAU8</accession>
<dbReference type="EMBL" id="RKRA01000001">
    <property type="protein sequence ID" value="RPF28370.1"/>
    <property type="molecule type" value="Genomic_DNA"/>
</dbReference>
<keyword evidence="6" id="KW-0456">Lyase</keyword>
<evidence type="ECO:0000259" key="5">
    <source>
        <dbReference type="PROSITE" id="PS51645"/>
    </source>
</evidence>
<feature type="binding site" evidence="3">
    <location>
        <position position="252"/>
    </location>
    <ligand>
        <name>FAD</name>
        <dbReference type="ChEBI" id="CHEBI:57692"/>
    </ligand>
</feature>
<evidence type="ECO:0000256" key="3">
    <source>
        <dbReference type="PIRSR" id="PIRSR602081-1"/>
    </source>
</evidence>
<dbReference type="SUPFAM" id="SSF48173">
    <property type="entry name" value="Cryptochrome/photolyase FAD-binding domain"/>
    <property type="match status" value="1"/>
</dbReference>
<dbReference type="OrthoDB" id="9772484at2"/>
<dbReference type="GO" id="GO:0003677">
    <property type="term" value="F:DNA binding"/>
    <property type="evidence" value="ECO:0007669"/>
    <property type="project" value="TreeGrafter"/>
</dbReference>
<feature type="binding site" evidence="3">
    <location>
        <begin position="217"/>
        <end position="221"/>
    </location>
    <ligand>
        <name>FAD</name>
        <dbReference type="ChEBI" id="CHEBI:57692"/>
    </ligand>
</feature>
<proteinExistence type="inferred from homology"/>
<evidence type="ECO:0000313" key="7">
    <source>
        <dbReference type="Proteomes" id="UP000280726"/>
    </source>
</evidence>
<dbReference type="PRINTS" id="PR00147">
    <property type="entry name" value="DNAPHOTLYASE"/>
</dbReference>
<feature type="binding site" evidence="3">
    <location>
        <position position="205"/>
    </location>
    <ligand>
        <name>FAD</name>
        <dbReference type="ChEBI" id="CHEBI:57692"/>
    </ligand>
</feature>
<keyword evidence="2 3" id="KW-0274">FAD</keyword>
<dbReference type="AlphaFoldDB" id="A0A3N4ZAU8"/>
<feature type="binding site" evidence="3">
    <location>
        <begin position="255"/>
        <end position="262"/>
    </location>
    <ligand>
        <name>FAD</name>
        <dbReference type="ChEBI" id="CHEBI:57692"/>
    </ligand>
</feature>
<gene>
    <name evidence="6" type="ORF">EDD32_2896</name>
</gene>
<dbReference type="Gene3D" id="3.40.50.620">
    <property type="entry name" value="HUPs"/>
    <property type="match status" value="1"/>
</dbReference>
<keyword evidence="1 3" id="KW-0285">Flavoprotein</keyword>
<feature type="binding site" evidence="3">
    <location>
        <begin position="357"/>
        <end position="359"/>
    </location>
    <ligand>
        <name>FAD</name>
        <dbReference type="ChEBI" id="CHEBI:57692"/>
    </ligand>
</feature>
<evidence type="ECO:0000256" key="1">
    <source>
        <dbReference type="ARBA" id="ARBA00022630"/>
    </source>
</evidence>
<dbReference type="GO" id="GO:0009416">
    <property type="term" value="P:response to light stimulus"/>
    <property type="evidence" value="ECO:0007669"/>
    <property type="project" value="TreeGrafter"/>
</dbReference>
<keyword evidence="7" id="KW-1185">Reference proteome</keyword>